<comment type="caution">
    <text evidence="1">The sequence shown here is derived from an EMBL/GenBank/DDBJ whole genome shotgun (WGS) entry which is preliminary data.</text>
</comment>
<keyword evidence="2" id="KW-1185">Reference proteome</keyword>
<evidence type="ECO:0000313" key="1">
    <source>
        <dbReference type="EMBL" id="MBU3876646.1"/>
    </source>
</evidence>
<dbReference type="Pfam" id="PF07100">
    <property type="entry name" value="ASRT"/>
    <property type="match status" value="1"/>
</dbReference>
<sequence>MEIGKKTWVFADGDLPPRGEEEPFGHEALMVVNSGEKDAKIRLDLLFDSKDPKEGILLHVPAKRVICFRMDEPLGEEQYQIGPGQFAVVLNSNVPVVAVYGRLDRRKDMAYYPVAGYSV</sequence>
<name>A0ABS6D586_9FIRM</name>
<proteinExistence type="predicted"/>
<evidence type="ECO:0008006" key="3">
    <source>
        <dbReference type="Google" id="ProtNLM"/>
    </source>
</evidence>
<organism evidence="1 2">
    <name type="scientific">Faecalicatena faecalis</name>
    <dbReference type="NCBI Taxonomy" id="2726362"/>
    <lineage>
        <taxon>Bacteria</taxon>
        <taxon>Bacillati</taxon>
        <taxon>Bacillota</taxon>
        <taxon>Clostridia</taxon>
        <taxon>Lachnospirales</taxon>
        <taxon>Lachnospiraceae</taxon>
        <taxon>Faecalicatena</taxon>
    </lineage>
</organism>
<dbReference type="InterPro" id="IPR009794">
    <property type="entry name" value="ASRT"/>
</dbReference>
<gene>
    <name evidence="1" type="ORF">HGO97_012610</name>
</gene>
<accession>A0ABS6D586</accession>
<dbReference type="RefSeq" id="WP_216242173.1">
    <property type="nucleotide sequence ID" value="NZ_JABACJ020000011.1"/>
</dbReference>
<dbReference type="EMBL" id="JABACJ020000011">
    <property type="protein sequence ID" value="MBU3876646.1"/>
    <property type="molecule type" value="Genomic_DNA"/>
</dbReference>
<reference evidence="1 2" key="1">
    <citation type="submission" date="2021-06" db="EMBL/GenBank/DDBJ databases">
        <title>Faecalicatena sp. nov. isolated from porcine feces.</title>
        <authorList>
            <person name="Oh B.S."/>
            <person name="Lee J.H."/>
        </authorList>
    </citation>
    <scope>NUCLEOTIDE SEQUENCE [LARGE SCALE GENOMIC DNA]</scope>
    <source>
        <strain evidence="1 2">AGMB00832</strain>
    </source>
</reference>
<protein>
    <recommendedName>
        <fullName evidence="3">Sensory rhodopsin transducer</fullName>
    </recommendedName>
</protein>
<dbReference type="Proteomes" id="UP000723714">
    <property type="component" value="Unassembled WGS sequence"/>
</dbReference>
<evidence type="ECO:0000313" key="2">
    <source>
        <dbReference type="Proteomes" id="UP000723714"/>
    </source>
</evidence>